<evidence type="ECO:0000313" key="1">
    <source>
        <dbReference type="EMBL" id="MBO8483760.1"/>
    </source>
</evidence>
<dbReference type="Proteomes" id="UP000725002">
    <property type="component" value="Unassembled WGS sequence"/>
</dbReference>
<protein>
    <submittedName>
        <fullName evidence="1">DUF4276 family protein</fullName>
    </submittedName>
</protein>
<dbReference type="AlphaFoldDB" id="A0A940IIH5"/>
<accession>A0A940IIH5</accession>
<dbReference type="EMBL" id="JADILV010000043">
    <property type="protein sequence ID" value="MBO8483760.1"/>
    <property type="molecule type" value="Genomic_DNA"/>
</dbReference>
<sequence>MIRQMFVGLATEGCTDIRFLYSIVKRTFNEIALQESQYDIDIYVYKLDTSKVGLSFTDYVVQASRDGVRNFGMMALAIHTDADDNTYEERMGNKIIPAQKELDGLKEDICRVLTPVIPVRMTEAWMLADKQLLKDEIGTTKSDDELGINHDPESMSDPKQVVKEAIRIAESGTSKRRHKLHISELYSIIGDKLRISELMKLKSYRSFQEAVRDTYRKYNYIL</sequence>
<gene>
    <name evidence="1" type="ORF">IAB75_06570</name>
</gene>
<reference evidence="1" key="2">
    <citation type="journal article" date="2021" name="PeerJ">
        <title>Extensive microbial diversity within the chicken gut microbiome revealed by metagenomics and culture.</title>
        <authorList>
            <person name="Gilroy R."/>
            <person name="Ravi A."/>
            <person name="Getino M."/>
            <person name="Pursley I."/>
            <person name="Horton D.L."/>
            <person name="Alikhan N.F."/>
            <person name="Baker D."/>
            <person name="Gharbi K."/>
            <person name="Hall N."/>
            <person name="Watson M."/>
            <person name="Adriaenssens E.M."/>
            <person name="Foster-Nyarko E."/>
            <person name="Jarju S."/>
            <person name="Secka A."/>
            <person name="Antonio M."/>
            <person name="Oren A."/>
            <person name="Chaudhuri R.R."/>
            <person name="La Ragione R."/>
            <person name="Hildebrand F."/>
            <person name="Pallen M.J."/>
        </authorList>
    </citation>
    <scope>NUCLEOTIDE SEQUENCE</scope>
    <source>
        <strain evidence="1">G3-8215</strain>
    </source>
</reference>
<organism evidence="1 2">
    <name type="scientific">Candidatus Cryptobacteroides avicola</name>
    <dbReference type="NCBI Taxonomy" id="2840757"/>
    <lineage>
        <taxon>Bacteria</taxon>
        <taxon>Pseudomonadati</taxon>
        <taxon>Bacteroidota</taxon>
        <taxon>Bacteroidia</taxon>
        <taxon>Bacteroidales</taxon>
        <taxon>Candidatus Cryptobacteroides</taxon>
    </lineage>
</organism>
<reference evidence="1" key="1">
    <citation type="submission" date="2020-10" db="EMBL/GenBank/DDBJ databases">
        <authorList>
            <person name="Gilroy R."/>
        </authorList>
    </citation>
    <scope>NUCLEOTIDE SEQUENCE</scope>
    <source>
        <strain evidence="1">G3-8215</strain>
    </source>
</reference>
<evidence type="ECO:0000313" key="2">
    <source>
        <dbReference type="Proteomes" id="UP000725002"/>
    </source>
</evidence>
<comment type="caution">
    <text evidence="1">The sequence shown here is derived from an EMBL/GenBank/DDBJ whole genome shotgun (WGS) entry which is preliminary data.</text>
</comment>
<proteinExistence type="predicted"/>
<name>A0A940IIH5_9BACT</name>